<feature type="compositionally biased region" description="Polar residues" evidence="1">
    <location>
        <begin position="170"/>
        <end position="194"/>
    </location>
</feature>
<feature type="region of interest" description="Disordered" evidence="1">
    <location>
        <begin position="1"/>
        <end position="127"/>
    </location>
</feature>
<accession>A0A9J6E780</accession>
<proteinExistence type="predicted"/>
<name>A0A9J6E780_RHIMP</name>
<dbReference type="EMBL" id="JABSTU010000005">
    <property type="protein sequence ID" value="KAH8030443.1"/>
    <property type="molecule type" value="Genomic_DNA"/>
</dbReference>
<evidence type="ECO:0000313" key="2">
    <source>
        <dbReference type="EMBL" id="KAH8030443.1"/>
    </source>
</evidence>
<feature type="region of interest" description="Disordered" evidence="1">
    <location>
        <begin position="170"/>
        <end position="217"/>
    </location>
</feature>
<reference evidence="2" key="2">
    <citation type="submission" date="2021-09" db="EMBL/GenBank/DDBJ databases">
        <authorList>
            <person name="Jia N."/>
            <person name="Wang J."/>
            <person name="Shi W."/>
            <person name="Du L."/>
            <person name="Sun Y."/>
            <person name="Zhan W."/>
            <person name="Jiang J."/>
            <person name="Wang Q."/>
            <person name="Zhang B."/>
            <person name="Ji P."/>
            <person name="Sakyi L.B."/>
            <person name="Cui X."/>
            <person name="Yuan T."/>
            <person name="Jiang B."/>
            <person name="Yang W."/>
            <person name="Lam T.T.-Y."/>
            <person name="Chang Q."/>
            <person name="Ding S."/>
            <person name="Wang X."/>
            <person name="Zhu J."/>
            <person name="Ruan X."/>
            <person name="Zhao L."/>
            <person name="Wei J."/>
            <person name="Que T."/>
            <person name="Du C."/>
            <person name="Cheng J."/>
            <person name="Dai P."/>
            <person name="Han X."/>
            <person name="Huang E."/>
            <person name="Gao Y."/>
            <person name="Liu J."/>
            <person name="Shao H."/>
            <person name="Ye R."/>
            <person name="Li L."/>
            <person name="Wei W."/>
            <person name="Wang X."/>
            <person name="Wang C."/>
            <person name="Huo Q."/>
            <person name="Li W."/>
            <person name="Guo W."/>
            <person name="Chen H."/>
            <person name="Chen S."/>
            <person name="Zhou L."/>
            <person name="Zhou L."/>
            <person name="Ni X."/>
            <person name="Tian J."/>
            <person name="Zhou Y."/>
            <person name="Sheng Y."/>
            <person name="Liu T."/>
            <person name="Pan Y."/>
            <person name="Xia L."/>
            <person name="Li J."/>
            <person name="Zhao F."/>
            <person name="Cao W."/>
        </authorList>
    </citation>
    <scope>NUCLEOTIDE SEQUENCE</scope>
    <source>
        <strain evidence="2">Rmic-2018</strain>
        <tissue evidence="2">Larvae</tissue>
    </source>
</reference>
<keyword evidence="3" id="KW-1185">Reference proteome</keyword>
<evidence type="ECO:0000313" key="3">
    <source>
        <dbReference type="Proteomes" id="UP000821866"/>
    </source>
</evidence>
<comment type="caution">
    <text evidence="2">The sequence shown here is derived from an EMBL/GenBank/DDBJ whole genome shotgun (WGS) entry which is preliminary data.</text>
</comment>
<dbReference type="AlphaFoldDB" id="A0A9J6E780"/>
<feature type="compositionally biased region" description="Low complexity" evidence="1">
    <location>
        <begin position="20"/>
        <end position="39"/>
    </location>
</feature>
<dbReference type="Proteomes" id="UP000821866">
    <property type="component" value="Chromosome 3"/>
</dbReference>
<feature type="compositionally biased region" description="Polar residues" evidence="1">
    <location>
        <begin position="58"/>
        <end position="74"/>
    </location>
</feature>
<organism evidence="2 3">
    <name type="scientific">Rhipicephalus microplus</name>
    <name type="common">Cattle tick</name>
    <name type="synonym">Boophilus microplus</name>
    <dbReference type="NCBI Taxonomy" id="6941"/>
    <lineage>
        <taxon>Eukaryota</taxon>
        <taxon>Metazoa</taxon>
        <taxon>Ecdysozoa</taxon>
        <taxon>Arthropoda</taxon>
        <taxon>Chelicerata</taxon>
        <taxon>Arachnida</taxon>
        <taxon>Acari</taxon>
        <taxon>Parasitiformes</taxon>
        <taxon>Ixodida</taxon>
        <taxon>Ixodoidea</taxon>
        <taxon>Ixodidae</taxon>
        <taxon>Rhipicephalinae</taxon>
        <taxon>Rhipicephalus</taxon>
        <taxon>Boophilus</taxon>
    </lineage>
</organism>
<gene>
    <name evidence="2" type="ORF">HPB51_006875</name>
</gene>
<sequence>MQSRANTPAPSERADEDRPSTSSTGDRTTETTSSQPTTTGNECEAEAKAARHGPPATSPASSRGSSKTRTSPGNLQKHATDVSGVKATKQRLRQRLGHDRPRGGSGHKRGPRCSSRQPLITPEMLGEPFSTSSYRCIRLPPGKKLSSEIAQRSPIFHVYAGSMGRDVTSGPVTNDLQLPQLSSLPTKVSTSSRSPAPADEAIDTTAPSRMSSYGLVTERPTTPSLYVLRSRSSLSQDGNVKCGEFYERPNQRSLWALA</sequence>
<protein>
    <submittedName>
        <fullName evidence="2">Uncharacterized protein</fullName>
    </submittedName>
</protein>
<evidence type="ECO:0000256" key="1">
    <source>
        <dbReference type="SAM" id="MobiDB-lite"/>
    </source>
</evidence>
<reference evidence="2" key="1">
    <citation type="journal article" date="2020" name="Cell">
        <title>Large-Scale Comparative Analyses of Tick Genomes Elucidate Their Genetic Diversity and Vector Capacities.</title>
        <authorList>
            <consortium name="Tick Genome and Microbiome Consortium (TIGMIC)"/>
            <person name="Jia N."/>
            <person name="Wang J."/>
            <person name="Shi W."/>
            <person name="Du L."/>
            <person name="Sun Y."/>
            <person name="Zhan W."/>
            <person name="Jiang J.F."/>
            <person name="Wang Q."/>
            <person name="Zhang B."/>
            <person name="Ji P."/>
            <person name="Bell-Sakyi L."/>
            <person name="Cui X.M."/>
            <person name="Yuan T.T."/>
            <person name="Jiang B.G."/>
            <person name="Yang W.F."/>
            <person name="Lam T.T."/>
            <person name="Chang Q.C."/>
            <person name="Ding S.J."/>
            <person name="Wang X.J."/>
            <person name="Zhu J.G."/>
            <person name="Ruan X.D."/>
            <person name="Zhao L."/>
            <person name="Wei J.T."/>
            <person name="Ye R.Z."/>
            <person name="Que T.C."/>
            <person name="Du C.H."/>
            <person name="Zhou Y.H."/>
            <person name="Cheng J.X."/>
            <person name="Dai P.F."/>
            <person name="Guo W.B."/>
            <person name="Han X.H."/>
            <person name="Huang E.J."/>
            <person name="Li L.F."/>
            <person name="Wei W."/>
            <person name="Gao Y.C."/>
            <person name="Liu J.Z."/>
            <person name="Shao H.Z."/>
            <person name="Wang X."/>
            <person name="Wang C.C."/>
            <person name="Yang T.C."/>
            <person name="Huo Q.B."/>
            <person name="Li W."/>
            <person name="Chen H.Y."/>
            <person name="Chen S.E."/>
            <person name="Zhou L.G."/>
            <person name="Ni X.B."/>
            <person name="Tian J.H."/>
            <person name="Sheng Y."/>
            <person name="Liu T."/>
            <person name="Pan Y.S."/>
            <person name="Xia L.Y."/>
            <person name="Li J."/>
            <person name="Zhao F."/>
            <person name="Cao W.C."/>
        </authorList>
    </citation>
    <scope>NUCLEOTIDE SEQUENCE</scope>
    <source>
        <strain evidence="2">Rmic-2018</strain>
    </source>
</reference>